<name>A0A9P5S8D2_9FUNG</name>
<dbReference type="EMBL" id="JAAAUY010002191">
    <property type="protein sequence ID" value="KAF9314351.1"/>
    <property type="molecule type" value="Genomic_DNA"/>
</dbReference>
<evidence type="ECO:0000313" key="1">
    <source>
        <dbReference type="EMBL" id="KAF9314351.1"/>
    </source>
</evidence>
<reference evidence="1" key="1">
    <citation type="journal article" date="2020" name="Fungal Divers.">
        <title>Resolving the Mortierellaceae phylogeny through synthesis of multi-gene phylogenetics and phylogenomics.</title>
        <authorList>
            <person name="Vandepol N."/>
            <person name="Liber J."/>
            <person name="Desiro A."/>
            <person name="Na H."/>
            <person name="Kennedy M."/>
            <person name="Barry K."/>
            <person name="Grigoriev I.V."/>
            <person name="Miller A.N."/>
            <person name="O'Donnell K."/>
            <person name="Stajich J.E."/>
            <person name="Bonito G."/>
        </authorList>
    </citation>
    <scope>NUCLEOTIDE SEQUENCE</scope>
    <source>
        <strain evidence="1">NVP1</strain>
    </source>
</reference>
<feature type="non-terminal residue" evidence="1">
    <location>
        <position position="186"/>
    </location>
</feature>
<organism evidence="1 2">
    <name type="scientific">Podila minutissima</name>
    <dbReference type="NCBI Taxonomy" id="64525"/>
    <lineage>
        <taxon>Eukaryota</taxon>
        <taxon>Fungi</taxon>
        <taxon>Fungi incertae sedis</taxon>
        <taxon>Mucoromycota</taxon>
        <taxon>Mortierellomycotina</taxon>
        <taxon>Mortierellomycetes</taxon>
        <taxon>Mortierellales</taxon>
        <taxon>Mortierellaceae</taxon>
        <taxon>Podila</taxon>
    </lineage>
</organism>
<gene>
    <name evidence="1" type="ORF">BG006_003958</name>
</gene>
<comment type="caution">
    <text evidence="1">The sequence shown here is derived from an EMBL/GenBank/DDBJ whole genome shotgun (WGS) entry which is preliminary data.</text>
</comment>
<proteinExistence type="predicted"/>
<dbReference type="AlphaFoldDB" id="A0A9P5S8D2"/>
<evidence type="ECO:0000313" key="2">
    <source>
        <dbReference type="Proteomes" id="UP000696485"/>
    </source>
</evidence>
<protein>
    <submittedName>
        <fullName evidence="1">Uncharacterized protein</fullName>
    </submittedName>
</protein>
<dbReference type="Proteomes" id="UP000696485">
    <property type="component" value="Unassembled WGS sequence"/>
</dbReference>
<accession>A0A9P5S8D2</accession>
<keyword evidence="2" id="KW-1185">Reference proteome</keyword>
<sequence>MELSMLPPKPAQTDPTQPIRKQLAQIAADQNRRLSYLDKVSLATQPYPPRWPDSPPPRAVTRYQPILLKSLSSDVFGTARFALNRTQDPYAFISQVGHSFSGRIMIRIRHRDWDGTLIDVVFTEHTQYIKAKHEGVLFDGACVLADLAGDELEGAIKIGLRRIPAEYGLEELEKVLGTYGFLVEAG</sequence>